<dbReference type="InterPro" id="IPR001810">
    <property type="entry name" value="F-box_dom"/>
</dbReference>
<keyword evidence="3" id="KW-1185">Reference proteome</keyword>
<proteinExistence type="predicted"/>
<evidence type="ECO:0000259" key="1">
    <source>
        <dbReference type="Pfam" id="PF00646"/>
    </source>
</evidence>
<dbReference type="EMBL" id="JACMSC010000002">
    <property type="protein sequence ID" value="KAG6531659.1"/>
    <property type="molecule type" value="Genomic_DNA"/>
</dbReference>
<comment type="caution">
    <text evidence="2">The sequence shown here is derived from an EMBL/GenBank/DDBJ whole genome shotgun (WGS) entry which is preliminary data.</text>
</comment>
<evidence type="ECO:0000313" key="2">
    <source>
        <dbReference type="EMBL" id="KAG6531659.1"/>
    </source>
</evidence>
<dbReference type="InterPro" id="IPR006553">
    <property type="entry name" value="Leu-rich_rpt_Cys-con_subtyp"/>
</dbReference>
<protein>
    <recommendedName>
        <fullName evidence="1">F-box domain-containing protein</fullName>
    </recommendedName>
</protein>
<feature type="domain" description="F-box" evidence="1">
    <location>
        <begin position="20"/>
        <end position="61"/>
    </location>
</feature>
<dbReference type="Proteomes" id="UP000734854">
    <property type="component" value="Unassembled WGS sequence"/>
</dbReference>
<name>A0A8J5LRP8_ZINOF</name>
<evidence type="ECO:0000313" key="3">
    <source>
        <dbReference type="Proteomes" id="UP000734854"/>
    </source>
</evidence>
<reference evidence="2 3" key="1">
    <citation type="submission" date="2020-08" db="EMBL/GenBank/DDBJ databases">
        <title>Plant Genome Project.</title>
        <authorList>
            <person name="Zhang R.-G."/>
        </authorList>
    </citation>
    <scope>NUCLEOTIDE SEQUENCE [LARGE SCALE GENOMIC DNA]</scope>
    <source>
        <tissue evidence="2">Rhizome</tissue>
    </source>
</reference>
<organism evidence="2 3">
    <name type="scientific">Zingiber officinale</name>
    <name type="common">Ginger</name>
    <name type="synonym">Amomum zingiber</name>
    <dbReference type="NCBI Taxonomy" id="94328"/>
    <lineage>
        <taxon>Eukaryota</taxon>
        <taxon>Viridiplantae</taxon>
        <taxon>Streptophyta</taxon>
        <taxon>Embryophyta</taxon>
        <taxon>Tracheophyta</taxon>
        <taxon>Spermatophyta</taxon>
        <taxon>Magnoliopsida</taxon>
        <taxon>Liliopsida</taxon>
        <taxon>Zingiberales</taxon>
        <taxon>Zingiberaceae</taxon>
        <taxon>Zingiber</taxon>
    </lineage>
</organism>
<dbReference type="PANTHER" id="PTHR38926">
    <property type="entry name" value="F-BOX DOMAIN CONTAINING PROTEIN, EXPRESSED"/>
    <property type="match status" value="1"/>
</dbReference>
<gene>
    <name evidence="2" type="ORF">ZIOFF_005475</name>
</gene>
<dbReference type="PANTHER" id="PTHR38926:SF5">
    <property type="entry name" value="F-BOX AND LEUCINE-RICH REPEAT PROTEIN 6"/>
    <property type="match status" value="1"/>
</dbReference>
<dbReference type="SMART" id="SM00367">
    <property type="entry name" value="LRR_CC"/>
    <property type="match status" value="4"/>
</dbReference>
<dbReference type="Pfam" id="PF00646">
    <property type="entry name" value="F-box"/>
    <property type="match status" value="1"/>
</dbReference>
<sequence length="316" mass="35953">MAQVTDDGGGTNEAGATRDWSELTPVCLTNVFHRLTLEDRWKGTMLVSRSWRDASRDPSLFVALDLEPMFEFAGSCRSDCAEWWTPAFQRRVDAMLRSAALWAEGSLQEIRVRHCSDDSLCFAAERSPNLQILTIKSSQSVTDRSMFKIASSCPMLVELDISNCYEVSFKSIEVVGKECPNLKVLKRNFLNWLDPSQHSGIVPNDYLGACPQDGDREAMTIAKFMPKLKHVELRFSKLSVRGLVSLSEGCRDLEFLDISGCANLTCRGIKKASAYLKNLKTFIRPNFYIPRSVFNTERYGHWRLYDERFQTNVFQL</sequence>
<dbReference type="AlphaFoldDB" id="A0A8J5LRP8"/>
<dbReference type="OrthoDB" id="550575at2759"/>
<accession>A0A8J5LRP8</accession>